<protein>
    <submittedName>
        <fullName evidence="8">Nucleoporin NUP82</fullName>
    </submittedName>
</protein>
<dbReference type="GO" id="GO:0000055">
    <property type="term" value="P:ribosomal large subunit export from nucleus"/>
    <property type="evidence" value="ECO:0007669"/>
    <property type="project" value="InterPro"/>
</dbReference>
<sequence length="783" mass="87382">MSQLSSFLKDASILKNYISGERISVAVRGNSQIFSASLNVVKAAPIYQQQNFFKLLNISSCPPFKVNDLVLNHNETLLAVVGASHVAIVDVKDHVDFDSPEPVWNCFNVSISLPDTLQALKKPVIKQVLWHPASSRHSQLVVLTETDILLYDIVFSLTLPMLTLPLRQFSQLQGKSVLSITFGSSVNFAGSITLYLSTENGSIYAIYPFTYKSSAISTTKSQLANFVSDWHSCLQSYEERLPPAAAFSSYRAIFNKHSAFVDRIEAILRSPICAEATKSQVLSFNYGQDDSLLEFFGPLANTGPGAKLISTDANDNVSVLASIHRDSSGNVIISHLSQIIPLVISITEPSRLLTEPLKPVRQPKQPKDTQYSRPIRGFGFVVDLDDEDDQEDEDFEIQMRAYMEELGYYKERQKINAFVDSNFNKLTVLATDATDLAYARGPVPTFSKFLKSKFLVALGPSLLIGDLTQAAASIFDTDITLFEVSYKLLQMQLAASSFAYVKDTTEASGDYLMACSSSYDTGVFKLENTKKLIAPPAEKTPSSSVPQDTPRLTLPAEELSLLKAECDSPLPSAKSLDPTEFESLELVHRITSDLVRKVGALTKFLLALQTKLEIQFEELRHQTNELLSVKNKAAVKDNYNQNYDRIQKLFNRQEELIEREKTMRSKIVERFEKVKAGLKLPLSQAERDWFKELNSITKTVAYGDGKTPSMTLRLEKLRAEVLNLVEKKNEPSEDRLNDMLSSLLLDSSLSRMAYTLLQEGEVLAHSKDTIDHCLEKLQKSLPA</sequence>
<keyword evidence="6" id="KW-0906">Nuclear pore complex</keyword>
<keyword evidence="7" id="KW-0539">Nucleus</keyword>
<evidence type="ECO:0000256" key="4">
    <source>
        <dbReference type="ARBA" id="ARBA00022927"/>
    </source>
</evidence>
<dbReference type="Proteomes" id="UP000292447">
    <property type="component" value="Chromosome II"/>
</dbReference>
<evidence type="ECO:0000256" key="2">
    <source>
        <dbReference type="ARBA" id="ARBA00022448"/>
    </source>
</evidence>
<evidence type="ECO:0000313" key="9">
    <source>
        <dbReference type="Proteomes" id="UP000292447"/>
    </source>
</evidence>
<evidence type="ECO:0000256" key="3">
    <source>
        <dbReference type="ARBA" id="ARBA00022816"/>
    </source>
</evidence>
<dbReference type="STRING" id="2163413.A0A4P6XKV7"/>
<dbReference type="AlphaFoldDB" id="A0A4P6XKV7"/>
<keyword evidence="9" id="KW-1185">Reference proteome</keyword>
<dbReference type="InterPro" id="IPR037700">
    <property type="entry name" value="NUP88/NUP82"/>
</dbReference>
<organism evidence="8 9">
    <name type="scientific">Metschnikowia aff. pulcherrima</name>
    <dbReference type="NCBI Taxonomy" id="2163413"/>
    <lineage>
        <taxon>Eukaryota</taxon>
        <taxon>Fungi</taxon>
        <taxon>Dikarya</taxon>
        <taxon>Ascomycota</taxon>
        <taxon>Saccharomycotina</taxon>
        <taxon>Pichiomycetes</taxon>
        <taxon>Metschnikowiaceae</taxon>
        <taxon>Metschnikowia</taxon>
    </lineage>
</organism>
<keyword evidence="2" id="KW-0813">Transport</keyword>
<keyword evidence="4" id="KW-0653">Protein transport</keyword>
<dbReference type="GO" id="GO:0000056">
    <property type="term" value="P:ribosomal small subunit export from nucleus"/>
    <property type="evidence" value="ECO:0007669"/>
    <property type="project" value="InterPro"/>
</dbReference>
<gene>
    <name evidence="8" type="primary">MPUL0B03440</name>
    <name evidence="8" type="ORF">METSCH_B03440</name>
</gene>
<reference evidence="9" key="1">
    <citation type="submission" date="2019-03" db="EMBL/GenBank/DDBJ databases">
        <title>Snf2 controls pulcherriminic acid biosynthesis and connects pigmentation and antifungal activity of the yeast Metschnikowia pulcherrima.</title>
        <authorList>
            <person name="Gore-Lloyd D."/>
            <person name="Sumann I."/>
            <person name="Brachmann A.O."/>
            <person name="Schneeberger K."/>
            <person name="Ortiz-Merino R.A."/>
            <person name="Moreno-Beltran M."/>
            <person name="Schlaefli M."/>
            <person name="Kirner P."/>
            <person name="Santos Kron A."/>
            <person name="Wolfe K.H."/>
            <person name="Piel J."/>
            <person name="Ahrens C.H."/>
            <person name="Henk D."/>
            <person name="Freimoser F.M."/>
        </authorList>
    </citation>
    <scope>NUCLEOTIDE SEQUENCE [LARGE SCALE GENOMIC DNA]</scope>
    <source>
        <strain evidence="9">APC 1.2</strain>
    </source>
</reference>
<evidence type="ECO:0000313" key="8">
    <source>
        <dbReference type="EMBL" id="QBM87145.1"/>
    </source>
</evidence>
<dbReference type="GO" id="GO:0006406">
    <property type="term" value="P:mRNA export from nucleus"/>
    <property type="evidence" value="ECO:0007669"/>
    <property type="project" value="TreeGrafter"/>
</dbReference>
<accession>A0A4P6XKV7</accession>
<dbReference type="InterPro" id="IPR019321">
    <property type="entry name" value="Nucleoporin_Nup88"/>
</dbReference>
<dbReference type="GO" id="GO:0005643">
    <property type="term" value="C:nuclear pore"/>
    <property type="evidence" value="ECO:0007669"/>
    <property type="project" value="UniProtKB-SubCell"/>
</dbReference>
<keyword evidence="3" id="KW-0509">mRNA transport</keyword>
<proteinExistence type="predicted"/>
<evidence type="ECO:0000256" key="6">
    <source>
        <dbReference type="ARBA" id="ARBA00023132"/>
    </source>
</evidence>
<dbReference type="EMBL" id="CP034457">
    <property type="protein sequence ID" value="QBM87145.1"/>
    <property type="molecule type" value="Genomic_DNA"/>
</dbReference>
<evidence type="ECO:0000256" key="1">
    <source>
        <dbReference type="ARBA" id="ARBA00004567"/>
    </source>
</evidence>
<dbReference type="GO" id="GO:0006606">
    <property type="term" value="P:protein import into nucleus"/>
    <property type="evidence" value="ECO:0007669"/>
    <property type="project" value="TreeGrafter"/>
</dbReference>
<dbReference type="PANTHER" id="PTHR13257:SF0">
    <property type="entry name" value="NUCLEAR PORE COMPLEX PROTEIN NUP88"/>
    <property type="match status" value="1"/>
</dbReference>
<dbReference type="GO" id="GO:0017056">
    <property type="term" value="F:structural constituent of nuclear pore"/>
    <property type="evidence" value="ECO:0007669"/>
    <property type="project" value="InterPro"/>
</dbReference>
<name>A0A4P6XKV7_9ASCO</name>
<evidence type="ECO:0000256" key="7">
    <source>
        <dbReference type="ARBA" id="ARBA00023242"/>
    </source>
</evidence>
<evidence type="ECO:0000256" key="5">
    <source>
        <dbReference type="ARBA" id="ARBA00023010"/>
    </source>
</evidence>
<comment type="subcellular location">
    <subcellularLocation>
        <location evidence="1">Nucleus</location>
        <location evidence="1">Nuclear pore complex</location>
    </subcellularLocation>
</comment>
<dbReference type="Pfam" id="PF10168">
    <property type="entry name" value="Nup88"/>
    <property type="match status" value="1"/>
</dbReference>
<dbReference type="PANTHER" id="PTHR13257">
    <property type="entry name" value="NUCLEOPORIN NUP84-RELATED"/>
    <property type="match status" value="1"/>
</dbReference>
<keyword evidence="5" id="KW-0811">Translocation</keyword>